<accession>A0A0H0YD13</accession>
<dbReference type="SUPFAM" id="SSF52540">
    <property type="entry name" value="P-loop containing nucleoside triphosphate hydrolases"/>
    <property type="match status" value="1"/>
</dbReference>
<dbReference type="InterPro" id="IPR027417">
    <property type="entry name" value="P-loop_NTPase"/>
</dbReference>
<protein>
    <submittedName>
        <fullName evidence="1">AAA family ATPase</fullName>
    </submittedName>
    <submittedName>
        <fullName evidence="2">Tyrosine-protein kinase family protein</fullName>
    </submittedName>
</protein>
<dbReference type="PANTHER" id="PTHR32309:SF31">
    <property type="entry name" value="CAPSULAR EXOPOLYSACCHARIDE FAMILY"/>
    <property type="match status" value="1"/>
</dbReference>
<organism evidence="1 4">
    <name type="scientific">Vibrio alginolyticus</name>
    <dbReference type="NCBI Taxonomy" id="663"/>
    <lineage>
        <taxon>Bacteria</taxon>
        <taxon>Pseudomonadati</taxon>
        <taxon>Pseudomonadota</taxon>
        <taxon>Gammaproteobacteria</taxon>
        <taxon>Vibrionales</taxon>
        <taxon>Vibrionaceae</taxon>
        <taxon>Vibrio</taxon>
    </lineage>
</organism>
<dbReference type="EMBL" id="JABCMA010000011">
    <property type="protein sequence ID" value="NMR74365.1"/>
    <property type="molecule type" value="Genomic_DNA"/>
</dbReference>
<dbReference type="AlphaFoldDB" id="A0A0H0YD13"/>
<proteinExistence type="predicted"/>
<dbReference type="EMBL" id="VTYF01000001">
    <property type="protein sequence ID" value="NOI07750.1"/>
    <property type="molecule type" value="Genomic_DNA"/>
</dbReference>
<dbReference type="GO" id="GO:0016301">
    <property type="term" value="F:kinase activity"/>
    <property type="evidence" value="ECO:0007669"/>
    <property type="project" value="UniProtKB-KW"/>
</dbReference>
<evidence type="ECO:0000313" key="3">
    <source>
        <dbReference type="Proteomes" id="UP000532247"/>
    </source>
</evidence>
<evidence type="ECO:0000313" key="4">
    <source>
        <dbReference type="Proteomes" id="UP000565155"/>
    </source>
</evidence>
<comment type="caution">
    <text evidence="1">The sequence shown here is derived from an EMBL/GenBank/DDBJ whole genome shotgun (WGS) entry which is preliminary data.</text>
</comment>
<sequence>MTIPATHAEIEQIYLQSEQKGHKTICVVGCKSEDGVTSVASSLAERLVLAGHNTLYVDLNLFKPAYHTVHEFDDDEKVGHLITRENTHQTLVGLPAPSLASTQLAYRDPTTLKQNIAQWLTQYERVVIDTSPLLSVNRSNIAPQVIAGVCDATLLVAHYGSTTATQLEQAKKLLDASDANLIGSVLNMKHTPSLKDELIRQVSKLRFLPKKWKEKLSQQIKKSELFML</sequence>
<dbReference type="PANTHER" id="PTHR32309">
    <property type="entry name" value="TYROSINE-PROTEIN KINASE"/>
    <property type="match status" value="1"/>
</dbReference>
<evidence type="ECO:0000313" key="1">
    <source>
        <dbReference type="EMBL" id="NMR74365.1"/>
    </source>
</evidence>
<name>A0A0H0YD13_VIBAL</name>
<gene>
    <name evidence="2" type="ORF">F0254_02570</name>
    <name evidence="1" type="ORF">HKB35_12135</name>
</gene>
<evidence type="ECO:0000313" key="2">
    <source>
        <dbReference type="EMBL" id="NOI07750.1"/>
    </source>
</evidence>
<dbReference type="eggNOG" id="COG0489">
    <property type="taxonomic scope" value="Bacteria"/>
</dbReference>
<keyword evidence="2" id="KW-0418">Kinase</keyword>
<dbReference type="RefSeq" id="WP_005377635.1">
    <property type="nucleotide sequence ID" value="NZ_AP023185.1"/>
</dbReference>
<reference evidence="2 3" key="1">
    <citation type="submission" date="2019-09" db="EMBL/GenBank/DDBJ databases">
        <title>Draft genome sequencing and comparative genomics of hatchery-associated Vibrios.</title>
        <authorList>
            <person name="Kehlet-Delgado H."/>
            <person name="Mueller R.S."/>
        </authorList>
    </citation>
    <scope>NUCLEOTIDE SEQUENCE [LARGE SCALE GENOMIC DNA]</scope>
    <source>
        <strain evidence="2 3">081416A</strain>
    </source>
</reference>
<reference evidence="1 4" key="2">
    <citation type="submission" date="2020-04" db="EMBL/GenBank/DDBJ databases">
        <title>Whole-genome sequencing of Vibrio spp. from China reveals different genetic environments of blaCTX-M-14 among diverse lineages.</title>
        <authorList>
            <person name="Zheng Z."/>
            <person name="Ye L."/>
            <person name="Chen S."/>
        </authorList>
    </citation>
    <scope>NUCLEOTIDE SEQUENCE [LARGE SCALE GENOMIC DNA]</scope>
    <source>
        <strain evidence="1 4">Vb1636</strain>
    </source>
</reference>
<dbReference type="InterPro" id="IPR050445">
    <property type="entry name" value="Bact_polysacc_biosynth/exp"/>
</dbReference>
<dbReference type="Proteomes" id="UP000532247">
    <property type="component" value="Unassembled WGS sequence"/>
</dbReference>
<dbReference type="Pfam" id="PF13500">
    <property type="entry name" value="AAA_26"/>
    <property type="match status" value="1"/>
</dbReference>
<keyword evidence="2" id="KW-0808">Transferase</keyword>
<dbReference type="Proteomes" id="UP000565155">
    <property type="component" value="Unassembled WGS sequence"/>
</dbReference>
<dbReference type="STRING" id="663.BAU10_06940"/>
<dbReference type="Gene3D" id="3.40.50.300">
    <property type="entry name" value="P-loop containing nucleotide triphosphate hydrolases"/>
    <property type="match status" value="1"/>
</dbReference>
<dbReference type="OrthoDB" id="5812594at2"/>